<dbReference type="InterPro" id="IPR026960">
    <property type="entry name" value="RVT-Znf"/>
</dbReference>
<dbReference type="Proteomes" id="UP000095767">
    <property type="component" value="Unassembled WGS sequence"/>
</dbReference>
<comment type="caution">
    <text evidence="2">The sequence shown here is derived from an EMBL/GenBank/DDBJ whole genome shotgun (WGS) entry which is preliminary data.</text>
</comment>
<organism evidence="2 3">
    <name type="scientific">Dichanthelium oligosanthes</name>
    <dbReference type="NCBI Taxonomy" id="888268"/>
    <lineage>
        <taxon>Eukaryota</taxon>
        <taxon>Viridiplantae</taxon>
        <taxon>Streptophyta</taxon>
        <taxon>Embryophyta</taxon>
        <taxon>Tracheophyta</taxon>
        <taxon>Spermatophyta</taxon>
        <taxon>Magnoliopsida</taxon>
        <taxon>Liliopsida</taxon>
        <taxon>Poales</taxon>
        <taxon>Poaceae</taxon>
        <taxon>PACMAD clade</taxon>
        <taxon>Panicoideae</taxon>
        <taxon>Panicodae</taxon>
        <taxon>Paniceae</taxon>
        <taxon>Dichantheliinae</taxon>
        <taxon>Dichanthelium</taxon>
    </lineage>
</organism>
<dbReference type="AlphaFoldDB" id="A0A1E5VME7"/>
<keyword evidence="3" id="KW-1185">Reference proteome</keyword>
<dbReference type="Pfam" id="PF13966">
    <property type="entry name" value="zf-RVT"/>
    <property type="match status" value="1"/>
</dbReference>
<evidence type="ECO:0000313" key="2">
    <source>
        <dbReference type="EMBL" id="OEL26247.1"/>
    </source>
</evidence>
<proteinExistence type="predicted"/>
<gene>
    <name evidence="2" type="ORF">BAE44_0012732</name>
</gene>
<protein>
    <recommendedName>
        <fullName evidence="1">Reverse transcriptase zinc-binding domain-containing protein</fullName>
    </recommendedName>
</protein>
<dbReference type="EMBL" id="LWDX02035087">
    <property type="protein sequence ID" value="OEL26247.1"/>
    <property type="molecule type" value="Genomic_DNA"/>
</dbReference>
<reference evidence="2 3" key="1">
    <citation type="submission" date="2016-09" db="EMBL/GenBank/DDBJ databases">
        <title>The draft genome of Dichanthelium oligosanthes: A C3 panicoid grass species.</title>
        <authorList>
            <person name="Studer A.J."/>
            <person name="Schnable J.C."/>
            <person name="Brutnell T.P."/>
        </authorList>
    </citation>
    <scope>NUCLEOTIDE SEQUENCE [LARGE SCALE GENOMIC DNA]</scope>
    <source>
        <strain evidence="3">cv. Kellogg 1175</strain>
        <tissue evidence="2">Leaf</tissue>
    </source>
</reference>
<accession>A0A1E5VME7</accession>
<name>A0A1E5VME7_9POAL</name>
<evidence type="ECO:0000313" key="3">
    <source>
        <dbReference type="Proteomes" id="UP000095767"/>
    </source>
</evidence>
<sequence length="75" mass="8513">LQKSILPDAACERCHAGEETCDHLIFMCSFAQQFWCSLGIDPSACSVSKLWTVPRPTTVPLLHFDSFIPLCYWHI</sequence>
<feature type="domain" description="Reverse transcriptase zinc-binding" evidence="1">
    <location>
        <begin position="6"/>
        <end position="35"/>
    </location>
</feature>
<evidence type="ECO:0000259" key="1">
    <source>
        <dbReference type="Pfam" id="PF13966"/>
    </source>
</evidence>
<dbReference type="OrthoDB" id="686325at2759"/>
<feature type="non-terminal residue" evidence="2">
    <location>
        <position position="1"/>
    </location>
</feature>